<protein>
    <submittedName>
        <fullName evidence="2">Uncharacterized protein</fullName>
    </submittedName>
</protein>
<name>A0A8J2JME7_9HEXA</name>
<evidence type="ECO:0000313" key="3">
    <source>
        <dbReference type="Proteomes" id="UP000708208"/>
    </source>
</evidence>
<gene>
    <name evidence="2" type="ORF">AFUS01_LOCUS6637</name>
</gene>
<dbReference type="EMBL" id="CAJVCH010043773">
    <property type="protein sequence ID" value="CAG7717164.1"/>
    <property type="molecule type" value="Genomic_DNA"/>
</dbReference>
<evidence type="ECO:0000256" key="1">
    <source>
        <dbReference type="SAM" id="Phobius"/>
    </source>
</evidence>
<feature type="transmembrane region" description="Helical" evidence="1">
    <location>
        <begin position="145"/>
        <end position="168"/>
    </location>
</feature>
<keyword evidence="1" id="KW-0812">Transmembrane</keyword>
<evidence type="ECO:0000313" key="2">
    <source>
        <dbReference type="EMBL" id="CAG7717164.1"/>
    </source>
</evidence>
<reference evidence="2" key="1">
    <citation type="submission" date="2021-06" db="EMBL/GenBank/DDBJ databases">
        <authorList>
            <person name="Hodson N. C."/>
            <person name="Mongue J. A."/>
            <person name="Jaron S. K."/>
        </authorList>
    </citation>
    <scope>NUCLEOTIDE SEQUENCE</scope>
</reference>
<proteinExistence type="predicted"/>
<keyword evidence="1" id="KW-0472">Membrane</keyword>
<accession>A0A8J2JME7</accession>
<dbReference type="AlphaFoldDB" id="A0A8J2JME7"/>
<comment type="caution">
    <text evidence="2">The sequence shown here is derived from an EMBL/GenBank/DDBJ whole genome shotgun (WGS) entry which is preliminary data.</text>
</comment>
<keyword evidence="3" id="KW-1185">Reference proteome</keyword>
<keyword evidence="1" id="KW-1133">Transmembrane helix</keyword>
<dbReference type="Proteomes" id="UP000708208">
    <property type="component" value="Unassembled WGS sequence"/>
</dbReference>
<feature type="transmembrane region" description="Helical" evidence="1">
    <location>
        <begin position="104"/>
        <end position="133"/>
    </location>
</feature>
<sequence length="242" mass="27370">MVPAGIPILFSWSVITASLSTKTDIYEFIPERLQNPFTFCILWIHENIFTQTRGAVFLMTFCQLLAFLGNISEHLALETASLGRLRNSKCSYEKNFKNVREIQLLVIVFNAGYAPVVYVLKMFSLILAVLSGFFGIRCFSSKFSFASFLLVCFFYYMVFYVATFGRAFSVPSRIQALKTELVRNVRLQAIGRLEGKLAEIQVASIANVGIKVGIFHTMERESTPAFINFVVNTISSLLITFR</sequence>
<organism evidence="2 3">
    <name type="scientific">Allacma fusca</name>
    <dbReference type="NCBI Taxonomy" id="39272"/>
    <lineage>
        <taxon>Eukaryota</taxon>
        <taxon>Metazoa</taxon>
        <taxon>Ecdysozoa</taxon>
        <taxon>Arthropoda</taxon>
        <taxon>Hexapoda</taxon>
        <taxon>Collembola</taxon>
        <taxon>Symphypleona</taxon>
        <taxon>Sminthuridae</taxon>
        <taxon>Allacma</taxon>
    </lineage>
</organism>